<reference evidence="1 2" key="1">
    <citation type="submission" date="2020-06" db="EMBL/GenBank/DDBJ databases">
        <title>Dyadobacter sandarakinus sp. nov., isolated from the soil of the Arctic Yellow River Station.</title>
        <authorList>
            <person name="Zhang Y."/>
            <person name="Peng F."/>
        </authorList>
    </citation>
    <scope>NUCLEOTIDE SEQUENCE [LARGE SCALE GENOMIC DNA]</scope>
    <source>
        <strain evidence="1 2">Q3-56</strain>
    </source>
</reference>
<name>A0ABX7IA79_9BACT</name>
<dbReference type="RefSeq" id="WP_204657954.1">
    <property type="nucleotide sequence ID" value="NZ_CP056775.1"/>
</dbReference>
<dbReference type="EMBL" id="CP056775">
    <property type="protein sequence ID" value="QRR02723.1"/>
    <property type="molecule type" value="Genomic_DNA"/>
</dbReference>
<keyword evidence="2" id="KW-1185">Reference proteome</keyword>
<gene>
    <name evidence="1" type="ORF">HWI92_18280</name>
</gene>
<sequence length="178" mass="20421">MKYVIMHSVLLLAGCNAPNPTHTVVGEIEQPVQPATSSAWMYTDLDPFVQIDGMTSNQLIGLFGKMHHADQKWRDSLHSGKSENEKLFLQKMHANDEVNLKILNRVIKKYGWPKKSSLGEEAAETAWLIIWHHRSNRHILCRHFDEMEKEARAGEMSAALFQQIKDQIDILSPDQIDY</sequence>
<organism evidence="1 2">
    <name type="scientific">Dyadobacter sandarakinus</name>
    <dbReference type="NCBI Taxonomy" id="2747268"/>
    <lineage>
        <taxon>Bacteria</taxon>
        <taxon>Pseudomonadati</taxon>
        <taxon>Bacteroidota</taxon>
        <taxon>Cytophagia</taxon>
        <taxon>Cytophagales</taxon>
        <taxon>Spirosomataceae</taxon>
        <taxon>Dyadobacter</taxon>
    </lineage>
</organism>
<dbReference type="Proteomes" id="UP000612680">
    <property type="component" value="Chromosome"/>
</dbReference>
<protein>
    <submittedName>
        <fullName evidence="1">Uncharacterized protein</fullName>
    </submittedName>
</protein>
<accession>A0ABX7IA79</accession>
<evidence type="ECO:0000313" key="1">
    <source>
        <dbReference type="EMBL" id="QRR02723.1"/>
    </source>
</evidence>
<proteinExistence type="predicted"/>
<dbReference type="PROSITE" id="PS51257">
    <property type="entry name" value="PROKAR_LIPOPROTEIN"/>
    <property type="match status" value="1"/>
</dbReference>
<evidence type="ECO:0000313" key="2">
    <source>
        <dbReference type="Proteomes" id="UP000612680"/>
    </source>
</evidence>